<dbReference type="SUPFAM" id="SSF53448">
    <property type="entry name" value="Nucleotide-diphospho-sugar transferases"/>
    <property type="match status" value="1"/>
</dbReference>
<dbReference type="Proteomes" id="UP001147700">
    <property type="component" value="Unassembled WGS sequence"/>
</dbReference>
<protein>
    <submittedName>
        <fullName evidence="2">Glycosyltransferase</fullName>
        <ecNumber evidence="2">2.4.-.-</ecNumber>
    </submittedName>
</protein>
<dbReference type="InterPro" id="IPR001173">
    <property type="entry name" value="Glyco_trans_2-like"/>
</dbReference>
<keyword evidence="3" id="KW-1185">Reference proteome</keyword>
<dbReference type="EC" id="2.4.-.-" evidence="2"/>
<keyword evidence="2" id="KW-0328">Glycosyltransferase</keyword>
<dbReference type="PANTHER" id="PTHR10859">
    <property type="entry name" value="GLYCOSYL TRANSFERASE"/>
    <property type="match status" value="1"/>
</dbReference>
<dbReference type="EMBL" id="JAPCID010000025">
    <property type="protein sequence ID" value="MDA0139393.1"/>
    <property type="molecule type" value="Genomic_DNA"/>
</dbReference>
<reference evidence="2" key="1">
    <citation type="submission" date="2022-10" db="EMBL/GenBank/DDBJ databases">
        <title>The WGS of Solirubrobacter sp. CPCC 204708.</title>
        <authorList>
            <person name="Jiang Z."/>
        </authorList>
    </citation>
    <scope>NUCLEOTIDE SEQUENCE</scope>
    <source>
        <strain evidence="2">CPCC 204708</strain>
    </source>
</reference>
<comment type="caution">
    <text evidence="2">The sequence shown here is derived from an EMBL/GenBank/DDBJ whole genome shotgun (WGS) entry which is preliminary data.</text>
</comment>
<dbReference type="RefSeq" id="WP_270006508.1">
    <property type="nucleotide sequence ID" value="NZ_JAPCID010000025.1"/>
</dbReference>
<evidence type="ECO:0000313" key="2">
    <source>
        <dbReference type="EMBL" id="MDA0139393.1"/>
    </source>
</evidence>
<dbReference type="PANTHER" id="PTHR10859:SF91">
    <property type="entry name" value="DOLICHYL-PHOSPHATE BETA-GLUCOSYLTRANSFERASE"/>
    <property type="match status" value="1"/>
</dbReference>
<proteinExistence type="predicted"/>
<keyword evidence="2" id="KW-0808">Transferase</keyword>
<evidence type="ECO:0000259" key="1">
    <source>
        <dbReference type="Pfam" id="PF00535"/>
    </source>
</evidence>
<dbReference type="Gene3D" id="3.90.550.10">
    <property type="entry name" value="Spore Coat Polysaccharide Biosynthesis Protein SpsA, Chain A"/>
    <property type="match status" value="1"/>
</dbReference>
<dbReference type="Pfam" id="PF00535">
    <property type="entry name" value="Glycos_transf_2"/>
    <property type="match status" value="1"/>
</dbReference>
<evidence type="ECO:0000313" key="3">
    <source>
        <dbReference type="Proteomes" id="UP001147700"/>
    </source>
</evidence>
<feature type="domain" description="Glycosyltransferase 2-like" evidence="1">
    <location>
        <begin position="5"/>
        <end position="134"/>
    </location>
</feature>
<sequence>MDLEVVVPVYNEEARIAETLEALVAYLERQPLHSCVVVVDNGCADRTLDRIDEIATTRVPIRVIACANKGKGAAIRRAMVSTRARWIGFCDADLATPIETIGPVVELLAAGHPIVIASRRVAGASYVTAQPVVRRLGGMVFRSLAGLVVDGIADTQCGFKFFDADAAKALFARSEASGFAFDVEILALARRDGLTITEVPVAWTDIDGSSLNPFVDGPRAVRELMNVRSRLATLPA</sequence>
<dbReference type="GO" id="GO:0016757">
    <property type="term" value="F:glycosyltransferase activity"/>
    <property type="evidence" value="ECO:0007669"/>
    <property type="project" value="UniProtKB-KW"/>
</dbReference>
<accession>A0ABT4RLU0</accession>
<dbReference type="InterPro" id="IPR029044">
    <property type="entry name" value="Nucleotide-diphossugar_trans"/>
</dbReference>
<organism evidence="2 3">
    <name type="scientific">Solirubrobacter deserti</name>
    <dbReference type="NCBI Taxonomy" id="2282478"/>
    <lineage>
        <taxon>Bacteria</taxon>
        <taxon>Bacillati</taxon>
        <taxon>Actinomycetota</taxon>
        <taxon>Thermoleophilia</taxon>
        <taxon>Solirubrobacterales</taxon>
        <taxon>Solirubrobacteraceae</taxon>
        <taxon>Solirubrobacter</taxon>
    </lineage>
</organism>
<name>A0ABT4RLU0_9ACTN</name>
<gene>
    <name evidence="2" type="ORF">OJ962_17955</name>
</gene>